<accession>A0A8H5GPQ5</accession>
<sequence>MRTQSHPYLDGVPCDKDGYDLPHDAPPPTINSDDANNNFEPFNSRAEFELADFLYRREQMSGKKIDELMDIWAAFQHSDELDDSRPPFANSKDLYDTIDAIETGDVAWQSFSVQYDGELPEGLTPPTWKTSKFEVWFRDPLTVLEGQLGNRDFNSELDYSPKRIYGKNGKRQYSDFMSGNWAWDQADVIAEDPETHGSMFIPVILGSDKTTVSVATGQNEYYPLYTSIGNAQNQVRRAHRNALSLVGFLAIPKTDKQFHDDVEFRKFRRQLFHASLARILSSLRPWTTKPRITRCADGHFRRAIYGLGPYIADYPEQVLLACIVSGWCAKCTALPTDLDDDPVAVPRSHEHTRLLCEAFEDRLKTLWEGYGIVGDLIPFTSQFPRADIHELLAPDLLHQIIKGTFKDHIVSWVTEYLELVHPAAQAKRILADIDRRIAAAPSFPALRRFPEGRGFKQWTGDDSKALMKVYLPAIAGHVPPQMVRAVSAFLEFCYLVRRSQIDEDTLLAIDAAVERFHREREVFREYGIREDFSLPRQHSLVHYRRLIQQFGAPNGLCSSITESKHIKAVKEPWRRSSRNQPLGQMLLTNQRLDKLAAARIDFIARGILDGPCLAAGVVLPPRPPDDEGADEEDDPGMTSLGDVKLAKYPGKFSITYYAPKLTKPNPTAKNYPKTLSALSTYLRQPQLSEYIRRYLYDQLHPESEEFGMDVDLDSCPEVSPNLRITVVHSAVSTYHAPSDLSGIGGMHRERIRAAPSWQRGPGRFDCVFIDKDPDLDGFRGLHVARVNLFFSFKFDGITYPCALVQWFSTYGDAPCEDTGLWMVEPDCDTRGRRVVSVIHIDSILRDSLNAFKLFYVNKLFRIILSLDKFTILKVRKYKQKGEKIEKAQAKVTEESQIRGSRKTEPTIDPELSSSTTTLRQIPNPFVALQDINPLRWPQDLTREIFSPLADQPLPRKYMTLSKGTPPVYTSFIVDRLRTAQDIGDKREILDLIPDLLQRTVRRLCKLKRIYYSNSDLLRVADSEWQIVTCITGAVVDGIPTYYYTDAHHRHAARAGKDLDDLEEVDELEPPYTEQDADHIDIYDFAVLLMMAQDQMSSKVPVDWNDGNYTVHIMYPTAELTQLIVITAHIPHETALAIQEGHPTMKMVKATRDIVDIDIQSDNDLLGDSDFFKVLGGMIEQGIKVANLTPYSSMSKLCSEVRKSTYISTDSALSRTSGLRPQRPWLHWQDSKEGIKSILLSQISPRISDSYVPPLPFSSISTQTPLIASTSSRLALIMTEYDFSPEAYQAHLANMHRISKWVDRTEDHRPEFVDAAAALMTEQRKSRRRSDSFNGRRHEPPPPLPLPPHGPQPYNHNPGYAMGMGMAMGMNPYPSPPPSSGPFDMNFAYANGPGSPGPMSPHMHMHASGPSSRHPQFMMMSPPPSPPYHDSRSRRSRSSSFSLSLPPGHAAAFYPFVGMGAQPGYAAVPPPGYVVLPPTPSRRRRTHRSRESASTSRGSFDAQKDMIWALSLTLATTPMRAAVTLQTAHSHAYSTWHDGRAKDNVFAL</sequence>
<evidence type="ECO:0000313" key="3">
    <source>
        <dbReference type="Proteomes" id="UP000565441"/>
    </source>
</evidence>
<feature type="region of interest" description="Disordered" evidence="1">
    <location>
        <begin position="619"/>
        <end position="640"/>
    </location>
</feature>
<feature type="region of interest" description="Disordered" evidence="1">
    <location>
        <begin position="1"/>
        <end position="35"/>
    </location>
</feature>
<dbReference type="OrthoDB" id="2976798at2759"/>
<gene>
    <name evidence="2" type="ORF">D9615_010296</name>
</gene>
<proteinExistence type="predicted"/>
<feature type="compositionally biased region" description="Acidic residues" evidence="1">
    <location>
        <begin position="626"/>
        <end position="635"/>
    </location>
</feature>
<organism evidence="2 3">
    <name type="scientific">Tricholomella constricta</name>
    <dbReference type="NCBI Taxonomy" id="117010"/>
    <lineage>
        <taxon>Eukaryota</taxon>
        <taxon>Fungi</taxon>
        <taxon>Dikarya</taxon>
        <taxon>Basidiomycota</taxon>
        <taxon>Agaricomycotina</taxon>
        <taxon>Agaricomycetes</taxon>
        <taxon>Agaricomycetidae</taxon>
        <taxon>Agaricales</taxon>
        <taxon>Tricholomatineae</taxon>
        <taxon>Lyophyllaceae</taxon>
        <taxon>Tricholomella</taxon>
    </lineage>
</organism>
<reference evidence="2 3" key="1">
    <citation type="journal article" date="2020" name="ISME J.">
        <title>Uncovering the hidden diversity of litter-decomposition mechanisms in mushroom-forming fungi.</title>
        <authorList>
            <person name="Floudas D."/>
            <person name="Bentzer J."/>
            <person name="Ahren D."/>
            <person name="Johansson T."/>
            <person name="Persson P."/>
            <person name="Tunlid A."/>
        </authorList>
    </citation>
    <scope>NUCLEOTIDE SEQUENCE [LARGE SCALE GENOMIC DNA]</scope>
    <source>
        <strain evidence="2 3">CBS 661.87</strain>
    </source>
</reference>
<protein>
    <submittedName>
        <fullName evidence="2">Uncharacterized protein</fullName>
    </submittedName>
</protein>
<feature type="compositionally biased region" description="Pro residues" evidence="1">
    <location>
        <begin position="1340"/>
        <end position="1350"/>
    </location>
</feature>
<feature type="compositionally biased region" description="Basic and acidic residues" evidence="1">
    <location>
        <begin position="894"/>
        <end position="905"/>
    </location>
</feature>
<dbReference type="InterPro" id="IPR041078">
    <property type="entry name" value="Plavaka"/>
</dbReference>
<evidence type="ECO:0000313" key="2">
    <source>
        <dbReference type="EMBL" id="KAF5368711.1"/>
    </source>
</evidence>
<keyword evidence="3" id="KW-1185">Reference proteome</keyword>
<feature type="region of interest" description="Disordered" evidence="1">
    <location>
        <begin position="1397"/>
        <end position="1443"/>
    </location>
</feature>
<feature type="compositionally biased region" description="Low complexity" evidence="1">
    <location>
        <begin position="1399"/>
        <end position="1411"/>
    </location>
</feature>
<feature type="region of interest" description="Disordered" evidence="1">
    <location>
        <begin position="1318"/>
        <end position="1357"/>
    </location>
</feature>
<dbReference type="EMBL" id="JAACJP010000059">
    <property type="protein sequence ID" value="KAF5368711.1"/>
    <property type="molecule type" value="Genomic_DNA"/>
</dbReference>
<dbReference type="Pfam" id="PF18759">
    <property type="entry name" value="Plavaka"/>
    <property type="match status" value="1"/>
</dbReference>
<comment type="caution">
    <text evidence="2">The sequence shown here is derived from an EMBL/GenBank/DDBJ whole genome shotgun (WGS) entry which is preliminary data.</text>
</comment>
<evidence type="ECO:0000256" key="1">
    <source>
        <dbReference type="SAM" id="MobiDB-lite"/>
    </source>
</evidence>
<feature type="compositionally biased region" description="Basic and acidic residues" evidence="1">
    <location>
        <begin position="13"/>
        <end position="23"/>
    </location>
</feature>
<feature type="region of interest" description="Disordered" evidence="1">
    <location>
        <begin position="1475"/>
        <end position="1497"/>
    </location>
</feature>
<feature type="region of interest" description="Disordered" evidence="1">
    <location>
        <begin position="894"/>
        <end position="915"/>
    </location>
</feature>
<name>A0A8H5GPQ5_9AGAR</name>
<dbReference type="Proteomes" id="UP000565441">
    <property type="component" value="Unassembled WGS sequence"/>
</dbReference>
<feature type="compositionally biased region" description="Basic and acidic residues" evidence="1">
    <location>
        <begin position="1328"/>
        <end position="1339"/>
    </location>
</feature>